<organism evidence="1 2">
    <name type="scientific">Yoonia maritima</name>
    <dbReference type="NCBI Taxonomy" id="1435347"/>
    <lineage>
        <taxon>Bacteria</taxon>
        <taxon>Pseudomonadati</taxon>
        <taxon>Pseudomonadota</taxon>
        <taxon>Alphaproteobacteria</taxon>
        <taxon>Rhodobacterales</taxon>
        <taxon>Paracoccaceae</taxon>
        <taxon>Yoonia</taxon>
    </lineage>
</organism>
<name>A0A2T0W4E7_9RHOB</name>
<keyword evidence="2" id="KW-1185">Reference proteome</keyword>
<comment type="caution">
    <text evidence="1">The sequence shown here is derived from an EMBL/GenBank/DDBJ whole genome shotgun (WGS) entry which is preliminary data.</text>
</comment>
<dbReference type="EMBL" id="PVTP01000001">
    <property type="protein sequence ID" value="PRY80337.1"/>
    <property type="molecule type" value="Genomic_DNA"/>
</dbReference>
<evidence type="ECO:0000313" key="1">
    <source>
        <dbReference type="EMBL" id="PRY80337.1"/>
    </source>
</evidence>
<accession>A0A2T0W4E7</accession>
<protein>
    <submittedName>
        <fullName evidence="1">Uncharacterized protein</fullName>
    </submittedName>
</protein>
<dbReference type="AlphaFoldDB" id="A0A2T0W4E7"/>
<gene>
    <name evidence="1" type="ORF">CLV80_101189</name>
</gene>
<dbReference type="Proteomes" id="UP000238007">
    <property type="component" value="Unassembled WGS sequence"/>
</dbReference>
<proteinExistence type="predicted"/>
<evidence type="ECO:0000313" key="2">
    <source>
        <dbReference type="Proteomes" id="UP000238007"/>
    </source>
</evidence>
<sequence length="207" mass="23273">MGRPFLNEYPATSHIIGAQISYSRQDRRIKLKILAPLILTSTIAACAVPVGDIRWKPELLSPGDYVSVDQSRSGLIHHMYKGRQGNDYLIESYRGPSPTGTPAFTTRLDGNGNYLSWQRSDGYEVRYQPHDCTRTLGKCRYTEIRPNDERIRWTRITTATDTGFKYVETDRNGERRVSGEIAIDERGIAGSGQVSGHFGAQTFTLVE</sequence>
<reference evidence="1 2" key="1">
    <citation type="submission" date="2018-03" db="EMBL/GenBank/DDBJ databases">
        <title>Genomic Encyclopedia of Archaeal and Bacterial Type Strains, Phase II (KMG-II): from individual species to whole genera.</title>
        <authorList>
            <person name="Goeker M."/>
        </authorList>
    </citation>
    <scope>NUCLEOTIDE SEQUENCE [LARGE SCALE GENOMIC DNA]</scope>
    <source>
        <strain evidence="1 2">DSM 101533</strain>
    </source>
</reference>